<keyword evidence="5 8" id="KW-0378">Hydrolase</keyword>
<evidence type="ECO:0000256" key="1">
    <source>
        <dbReference type="ARBA" id="ARBA00004984"/>
    </source>
</evidence>
<evidence type="ECO:0000256" key="6">
    <source>
        <dbReference type="ARBA" id="ARBA00022833"/>
    </source>
</evidence>
<comment type="caution">
    <text evidence="10">The sequence shown here is derived from an EMBL/GenBank/DDBJ whole genome shotgun (WGS) entry which is preliminary data.</text>
</comment>
<dbReference type="InterPro" id="IPR032466">
    <property type="entry name" value="Metal_Hydrolase"/>
</dbReference>
<dbReference type="SUPFAM" id="SSF51338">
    <property type="entry name" value="Composite domain of metallo-dependent hydrolases"/>
    <property type="match status" value="1"/>
</dbReference>
<comment type="cofactor">
    <cofactor evidence="8">
        <name>Zn(2+)</name>
        <dbReference type="ChEBI" id="CHEBI:29105"/>
    </cofactor>
    <text evidence="8">Binds 1 zinc ion per subunit.</text>
</comment>
<evidence type="ECO:0000313" key="10">
    <source>
        <dbReference type="EMBL" id="MDI9235255.1"/>
    </source>
</evidence>
<dbReference type="Pfam" id="PF13384">
    <property type="entry name" value="HTH_23"/>
    <property type="match status" value="1"/>
</dbReference>
<dbReference type="Proteomes" id="UP001431902">
    <property type="component" value="Unassembled WGS sequence"/>
</dbReference>
<dbReference type="EC" id="3.5.4.3" evidence="3 7"/>
<dbReference type="InterPro" id="IPR017894">
    <property type="entry name" value="HTH_IS21_transposase_type"/>
</dbReference>
<keyword evidence="4 8" id="KW-0479">Metal-binding</keyword>
<evidence type="ECO:0000259" key="9">
    <source>
        <dbReference type="PROSITE" id="PS50531"/>
    </source>
</evidence>
<protein>
    <recommendedName>
        <fullName evidence="3 7">Guanine deaminase</fullName>
        <shortName evidence="8">Guanase</shortName>
        <ecNumber evidence="3 7">3.5.4.3</ecNumber>
    </recommendedName>
    <alternativeName>
        <fullName evidence="8">Guanine aminohydrolase</fullName>
    </alternativeName>
</protein>
<dbReference type="InterPro" id="IPR011059">
    <property type="entry name" value="Metal-dep_hydrolase_composite"/>
</dbReference>
<dbReference type="InterPro" id="IPR051607">
    <property type="entry name" value="Metallo-dep_hydrolases"/>
</dbReference>
<dbReference type="SUPFAM" id="SSF51556">
    <property type="entry name" value="Metallo-dependent hydrolases"/>
    <property type="match status" value="1"/>
</dbReference>
<name>A0ABT6XAT6_9BURK</name>
<dbReference type="Pfam" id="PF01979">
    <property type="entry name" value="Amidohydro_1"/>
    <property type="match status" value="1"/>
</dbReference>
<reference evidence="10" key="1">
    <citation type="submission" date="2023-05" db="EMBL/GenBank/DDBJ databases">
        <title>Limnohabitans sp. strain HM2-2 Genome sequencing and assembly.</title>
        <authorList>
            <person name="Jung Y."/>
        </authorList>
    </citation>
    <scope>NUCLEOTIDE SEQUENCE</scope>
    <source>
        <strain evidence="10">HM2-2</strain>
    </source>
</reference>
<organism evidence="10 11">
    <name type="scientific">Limnohabitans lacus</name>
    <dbReference type="NCBI Taxonomy" id="3045173"/>
    <lineage>
        <taxon>Bacteria</taxon>
        <taxon>Pseudomonadati</taxon>
        <taxon>Pseudomonadota</taxon>
        <taxon>Betaproteobacteria</taxon>
        <taxon>Burkholderiales</taxon>
        <taxon>Comamonadaceae</taxon>
        <taxon>Limnohabitans</taxon>
    </lineage>
</organism>
<dbReference type="NCBIfam" id="NF006679">
    <property type="entry name" value="PRK09228.1"/>
    <property type="match status" value="1"/>
</dbReference>
<dbReference type="InterPro" id="IPR014311">
    <property type="entry name" value="Guanine_deaminase"/>
</dbReference>
<accession>A0ABT6XAT6</accession>
<evidence type="ECO:0000256" key="3">
    <source>
        <dbReference type="ARBA" id="ARBA00012781"/>
    </source>
</evidence>
<dbReference type="GO" id="GO:0008892">
    <property type="term" value="F:guanine deaminase activity"/>
    <property type="evidence" value="ECO:0007669"/>
    <property type="project" value="UniProtKB-EC"/>
</dbReference>
<dbReference type="Gene3D" id="3.20.20.140">
    <property type="entry name" value="Metal-dependent hydrolases"/>
    <property type="match status" value="1"/>
</dbReference>
<proteinExistence type="inferred from homology"/>
<dbReference type="NCBIfam" id="TIGR02967">
    <property type="entry name" value="guan_deamin"/>
    <property type="match status" value="1"/>
</dbReference>
<dbReference type="PROSITE" id="PS50531">
    <property type="entry name" value="HTH_IS21"/>
    <property type="match status" value="1"/>
</dbReference>
<keyword evidence="6 8" id="KW-0862">Zinc</keyword>
<evidence type="ECO:0000256" key="7">
    <source>
        <dbReference type="NCBIfam" id="TIGR02967"/>
    </source>
</evidence>
<evidence type="ECO:0000256" key="2">
    <source>
        <dbReference type="ARBA" id="ARBA00006745"/>
    </source>
</evidence>
<dbReference type="EMBL" id="JASGBH010000019">
    <property type="protein sequence ID" value="MDI9235255.1"/>
    <property type="molecule type" value="Genomic_DNA"/>
</dbReference>
<comment type="function">
    <text evidence="8">Catalyzes the hydrolytic deamination of guanine, producing xanthine and ammonia.</text>
</comment>
<keyword evidence="11" id="KW-1185">Reference proteome</keyword>
<dbReference type="PANTHER" id="PTHR11271">
    <property type="entry name" value="GUANINE DEAMINASE"/>
    <property type="match status" value="1"/>
</dbReference>
<dbReference type="InterPro" id="IPR006680">
    <property type="entry name" value="Amidohydro-rel"/>
</dbReference>
<evidence type="ECO:0000313" key="11">
    <source>
        <dbReference type="Proteomes" id="UP001431902"/>
    </source>
</evidence>
<feature type="domain" description="HTH IS21-type" evidence="9">
    <location>
        <begin position="3"/>
        <end position="67"/>
    </location>
</feature>
<gene>
    <name evidence="10" type="primary">guaD</name>
    <name evidence="10" type="ORF">QLQ16_15575</name>
</gene>
<evidence type="ECO:0000256" key="8">
    <source>
        <dbReference type="RuleBase" id="RU366009"/>
    </source>
</evidence>
<comment type="catalytic activity">
    <reaction evidence="8">
        <text>guanine + H2O + H(+) = xanthine + NH4(+)</text>
        <dbReference type="Rhea" id="RHEA:14665"/>
        <dbReference type="ChEBI" id="CHEBI:15377"/>
        <dbReference type="ChEBI" id="CHEBI:15378"/>
        <dbReference type="ChEBI" id="CHEBI:16235"/>
        <dbReference type="ChEBI" id="CHEBI:17712"/>
        <dbReference type="ChEBI" id="CHEBI:28938"/>
        <dbReference type="EC" id="3.5.4.3"/>
    </reaction>
</comment>
<dbReference type="RefSeq" id="WP_283225585.1">
    <property type="nucleotide sequence ID" value="NZ_JASGBH010000019.1"/>
</dbReference>
<evidence type="ECO:0000256" key="5">
    <source>
        <dbReference type="ARBA" id="ARBA00022801"/>
    </source>
</evidence>
<comment type="similarity">
    <text evidence="2 8">Belongs to the metallo-dependent hydrolases superfamily. ATZ/TRZ family.</text>
</comment>
<comment type="pathway">
    <text evidence="1 8">Purine metabolism; guanine degradation; xanthine from guanine: step 1/1.</text>
</comment>
<sequence length="464" mass="51899">MSTLRKLRRLVLRDGVSVREASRRLGISRNTASKWLSEPEMREPKYPKRVKVVSVLGPFEETLARWLKADQHRNKRERRGIKAMFEALRAMGYGGSRGPVYRFAQQWRLEQDHNARGAGFVPLSFELGEAFQAYAHEVTAFFMDELMRHGVTTALCFATAHPESVDVFMAEAQQRRLRMVTGKVLQDRHSPDGLRDSDTALSLRQTEDLIRRWHGVDRLGYATTPRFAPTSSPEQLHGAGEIAQQFPDVWIQSHVAENLDEIRWVKELFPEARSYLDVYERAGLLRQRSVYAHCIYLDEADRCRMAEVGATAAVSPTSNLFLGSGFFDYTASDAASLRYGLASDVGGGTSFSPFHTMHAAYTVARQSVGHPGISLAPEHLWWQHTAGAAAALDLDGKVGNLLPGCEADFVVLNPKATPLLARRTAQTETLAEWLFAMIVLGDERLIAHTVVQGQLSHSDMAQNH</sequence>
<dbReference type="PANTHER" id="PTHR11271:SF6">
    <property type="entry name" value="GUANINE DEAMINASE"/>
    <property type="match status" value="1"/>
</dbReference>
<evidence type="ECO:0000256" key="4">
    <source>
        <dbReference type="ARBA" id="ARBA00022723"/>
    </source>
</evidence>